<dbReference type="Gene3D" id="3.40.50.10140">
    <property type="entry name" value="Toll/interleukin-1 receptor homology (TIR) domain"/>
    <property type="match status" value="1"/>
</dbReference>
<gene>
    <name evidence="8" type="ORF">PARMNEM_LOCUS1688</name>
</gene>
<keyword evidence="4" id="KW-1133">Transmembrane helix</keyword>
<evidence type="ECO:0000256" key="3">
    <source>
        <dbReference type="ARBA" id="ARBA00022729"/>
    </source>
</evidence>
<dbReference type="GO" id="GO:0038023">
    <property type="term" value="F:signaling receptor activity"/>
    <property type="evidence" value="ECO:0007669"/>
    <property type="project" value="TreeGrafter"/>
</dbReference>
<dbReference type="Proteomes" id="UP001314205">
    <property type="component" value="Unassembled WGS sequence"/>
</dbReference>
<evidence type="ECO:0000256" key="1">
    <source>
        <dbReference type="ARBA" id="ARBA00004167"/>
    </source>
</evidence>
<reference evidence="8 9" key="1">
    <citation type="submission" date="2023-11" db="EMBL/GenBank/DDBJ databases">
        <authorList>
            <person name="Hedman E."/>
            <person name="Englund M."/>
            <person name="Stromberg M."/>
            <person name="Nyberg Akerstrom W."/>
            <person name="Nylinder S."/>
            <person name="Jareborg N."/>
            <person name="Kallberg Y."/>
            <person name="Kronander E."/>
        </authorList>
    </citation>
    <scope>NUCLEOTIDE SEQUENCE [LARGE SCALE GENOMIC DNA]</scope>
</reference>
<dbReference type="GO" id="GO:0007165">
    <property type="term" value="P:signal transduction"/>
    <property type="evidence" value="ECO:0007669"/>
    <property type="project" value="InterPro"/>
</dbReference>
<evidence type="ECO:0000256" key="2">
    <source>
        <dbReference type="ARBA" id="ARBA00022692"/>
    </source>
</evidence>
<dbReference type="Gene3D" id="3.80.10.10">
    <property type="entry name" value="Ribonuclease Inhibitor"/>
    <property type="match status" value="1"/>
</dbReference>
<feature type="region of interest" description="Disordered" evidence="6">
    <location>
        <begin position="418"/>
        <end position="471"/>
    </location>
</feature>
<dbReference type="EMBL" id="CAVLGL010000002">
    <property type="protein sequence ID" value="CAK1579797.1"/>
    <property type="molecule type" value="Genomic_DNA"/>
</dbReference>
<evidence type="ECO:0000313" key="8">
    <source>
        <dbReference type="EMBL" id="CAK1579797.1"/>
    </source>
</evidence>
<feature type="domain" description="TIR" evidence="7">
    <location>
        <begin position="276"/>
        <end position="415"/>
    </location>
</feature>
<dbReference type="SUPFAM" id="SSF52200">
    <property type="entry name" value="Toll/Interleukin receptor TIR domain"/>
    <property type="match status" value="1"/>
</dbReference>
<evidence type="ECO:0000256" key="5">
    <source>
        <dbReference type="ARBA" id="ARBA00023136"/>
    </source>
</evidence>
<dbReference type="PROSITE" id="PS50104">
    <property type="entry name" value="TIR"/>
    <property type="match status" value="1"/>
</dbReference>
<dbReference type="GO" id="GO:0045087">
    <property type="term" value="P:innate immune response"/>
    <property type="evidence" value="ECO:0007669"/>
    <property type="project" value="TreeGrafter"/>
</dbReference>
<proteinExistence type="predicted"/>
<evidence type="ECO:0000256" key="6">
    <source>
        <dbReference type="SAM" id="MobiDB-lite"/>
    </source>
</evidence>
<evidence type="ECO:0000256" key="4">
    <source>
        <dbReference type="ARBA" id="ARBA00022989"/>
    </source>
</evidence>
<dbReference type="InterPro" id="IPR032675">
    <property type="entry name" value="LRR_dom_sf"/>
</dbReference>
<dbReference type="Pfam" id="PF13676">
    <property type="entry name" value="TIR_2"/>
    <property type="match status" value="1"/>
</dbReference>
<feature type="compositionally biased region" description="Low complexity" evidence="6">
    <location>
        <begin position="426"/>
        <end position="459"/>
    </location>
</feature>
<comment type="caution">
    <text evidence="8">The sequence shown here is derived from an EMBL/GenBank/DDBJ whole genome shotgun (WGS) entry which is preliminary data.</text>
</comment>
<dbReference type="SMART" id="SM00255">
    <property type="entry name" value="TIR"/>
    <property type="match status" value="1"/>
</dbReference>
<accession>A0AAV1KD82</accession>
<keyword evidence="9" id="KW-1185">Reference proteome</keyword>
<keyword evidence="3" id="KW-0732">Signal</keyword>
<dbReference type="PANTHER" id="PTHR24365">
    <property type="entry name" value="TOLL-LIKE RECEPTOR"/>
    <property type="match status" value="1"/>
</dbReference>
<dbReference type="AlphaFoldDB" id="A0AAV1KD82"/>
<dbReference type="PANTHER" id="PTHR24365:SF541">
    <property type="entry name" value="PROTEIN TOLL-RELATED"/>
    <property type="match status" value="1"/>
</dbReference>
<dbReference type="GO" id="GO:0005886">
    <property type="term" value="C:plasma membrane"/>
    <property type="evidence" value="ECO:0007669"/>
    <property type="project" value="TreeGrafter"/>
</dbReference>
<evidence type="ECO:0000259" key="7">
    <source>
        <dbReference type="PROSITE" id="PS50104"/>
    </source>
</evidence>
<dbReference type="InterPro" id="IPR000157">
    <property type="entry name" value="TIR_dom"/>
</dbReference>
<keyword evidence="2" id="KW-0812">Transmembrane</keyword>
<evidence type="ECO:0000313" key="9">
    <source>
        <dbReference type="Proteomes" id="UP001314205"/>
    </source>
</evidence>
<keyword evidence="5" id="KW-0472">Membrane</keyword>
<protein>
    <recommendedName>
        <fullName evidence="7">TIR domain-containing protein</fullName>
    </recommendedName>
</protein>
<name>A0AAV1KD82_9NEOP</name>
<dbReference type="InterPro" id="IPR035897">
    <property type="entry name" value="Toll_tir_struct_dom_sf"/>
</dbReference>
<sequence length="471" mass="50954">MHNAVRTLSLSREGFEQALAQPPPLHTTRLELDATLQCDCGVYWAVRLAREAGAAGAASAVRGARCSDGRALAELRAERLACVLPPARCAPRCACELRGLRLHADCRHAQLARVPRFPDPLLPPAVLLLQNNSIAHLSPDDLPPTLQLVDLSYNRLSDVEAESAAALFAGEERRVRLAGNPLACCGALAAAARAHPARLDDWRALRCGDRPLSVAAPEELCGAPAWRVPAAATGAALLLTAALVAIALVRPAARASLKRFLCTHWSHPSADGDDDRPYDVFVSFSHKDHAFVTEHLVPGLEGGSRPYRVCVHYRDWAAGDWIPAQIARSVRQARRTLAVVSRHWAQSAWARAEFREARAAALRDARPRLLAVLLDEPARLAELARLEPELRDYLASNTYLRWDDPAFWHKLRRALPHGPSAPAPAPATDTPAITTDTPAITTDTPAITTDTPIITTDTPPATPALFTSPVA</sequence>
<dbReference type="SUPFAM" id="SSF52058">
    <property type="entry name" value="L domain-like"/>
    <property type="match status" value="1"/>
</dbReference>
<organism evidence="8 9">
    <name type="scientific">Parnassius mnemosyne</name>
    <name type="common">clouded apollo</name>
    <dbReference type="NCBI Taxonomy" id="213953"/>
    <lineage>
        <taxon>Eukaryota</taxon>
        <taxon>Metazoa</taxon>
        <taxon>Ecdysozoa</taxon>
        <taxon>Arthropoda</taxon>
        <taxon>Hexapoda</taxon>
        <taxon>Insecta</taxon>
        <taxon>Pterygota</taxon>
        <taxon>Neoptera</taxon>
        <taxon>Endopterygota</taxon>
        <taxon>Lepidoptera</taxon>
        <taxon>Glossata</taxon>
        <taxon>Ditrysia</taxon>
        <taxon>Papilionoidea</taxon>
        <taxon>Papilionidae</taxon>
        <taxon>Parnassiinae</taxon>
        <taxon>Parnassini</taxon>
        <taxon>Parnassius</taxon>
        <taxon>Driopa</taxon>
    </lineage>
</organism>
<comment type="subcellular location">
    <subcellularLocation>
        <location evidence="1">Membrane</location>
        <topology evidence="1">Single-pass membrane protein</topology>
    </subcellularLocation>
</comment>